<keyword evidence="2" id="KW-0812">Transmembrane</keyword>
<reference evidence="4 5" key="1">
    <citation type="journal article" date="2015" name="Genome Announc.">
        <title>Expanding the biotechnology potential of lactobacilli through comparative genomics of 213 strains and associated genera.</title>
        <authorList>
            <person name="Sun Z."/>
            <person name="Harris H.M."/>
            <person name="McCann A."/>
            <person name="Guo C."/>
            <person name="Argimon S."/>
            <person name="Zhang W."/>
            <person name="Yang X."/>
            <person name="Jeffery I.B."/>
            <person name="Cooney J.C."/>
            <person name="Kagawa T.F."/>
            <person name="Liu W."/>
            <person name="Song Y."/>
            <person name="Salvetti E."/>
            <person name="Wrobel A."/>
            <person name="Rasinkangas P."/>
            <person name="Parkhill J."/>
            <person name="Rea M.C."/>
            <person name="O'Sullivan O."/>
            <person name="Ritari J."/>
            <person name="Douillard F.P."/>
            <person name="Paul Ross R."/>
            <person name="Yang R."/>
            <person name="Briner A.E."/>
            <person name="Felis G.E."/>
            <person name="de Vos W.M."/>
            <person name="Barrangou R."/>
            <person name="Klaenhammer T.R."/>
            <person name="Caufield P.W."/>
            <person name="Cui Y."/>
            <person name="Zhang H."/>
            <person name="O'Toole P.W."/>
        </authorList>
    </citation>
    <scope>NUCLEOTIDE SEQUENCE [LARGE SCALE GENOMIC DNA]</scope>
    <source>
        <strain evidence="4 5">DSM 23927</strain>
    </source>
</reference>
<sequence>MNEQSRFFLEPKKHTEFPFLDGKTSAGRLWGMFFGAIIISLVMLLPQVLIPASASLTVEILGQIIQSVVPLILFWALYRYVGQISMRQLYKRITIRALGFGIVMFALSSVYAVIVGLLLKGQTTANASAAQAAHMSKSALIPSYLLNEGLDLFNLMIEELIAVTAFLAILALANHYWHLSRNASIWVGLGISIIVFGVIHFSAYDWHWAQMILLIGMSRLFDTGVYIRTKNIWISYIMHFVWDTILFTIGLITNLGA</sequence>
<evidence type="ECO:0000259" key="3">
    <source>
        <dbReference type="Pfam" id="PF02517"/>
    </source>
</evidence>
<evidence type="ECO:0000313" key="5">
    <source>
        <dbReference type="Proteomes" id="UP000051672"/>
    </source>
</evidence>
<feature type="transmembrane region" description="Helical" evidence="2">
    <location>
        <begin position="93"/>
        <end position="119"/>
    </location>
</feature>
<dbReference type="PATRIC" id="fig|1423727.3.peg.775"/>
<feature type="transmembrane region" description="Helical" evidence="2">
    <location>
        <begin position="234"/>
        <end position="255"/>
    </location>
</feature>
<dbReference type="OrthoDB" id="2661755at2"/>
<dbReference type="GO" id="GO:0080120">
    <property type="term" value="P:CAAX-box protein maturation"/>
    <property type="evidence" value="ECO:0007669"/>
    <property type="project" value="UniProtKB-ARBA"/>
</dbReference>
<feature type="domain" description="CAAX prenyl protease 2/Lysostaphin resistance protein A-like" evidence="3">
    <location>
        <begin position="152"/>
        <end position="245"/>
    </location>
</feature>
<accession>A0A0R2B127</accession>
<dbReference type="EMBL" id="AYZQ01000001">
    <property type="protein sequence ID" value="KRM73047.1"/>
    <property type="molecule type" value="Genomic_DNA"/>
</dbReference>
<dbReference type="InterPro" id="IPR003675">
    <property type="entry name" value="Rce1/LyrA-like_dom"/>
</dbReference>
<keyword evidence="5" id="KW-1185">Reference proteome</keyword>
<proteinExistence type="inferred from homology"/>
<evidence type="ECO:0000313" key="4">
    <source>
        <dbReference type="EMBL" id="KRM73047.1"/>
    </source>
</evidence>
<dbReference type="Pfam" id="PF02517">
    <property type="entry name" value="Rce1-like"/>
    <property type="match status" value="1"/>
</dbReference>
<dbReference type="AlphaFoldDB" id="A0A0R2B127"/>
<keyword evidence="2" id="KW-0472">Membrane</keyword>
<evidence type="ECO:0000256" key="2">
    <source>
        <dbReference type="SAM" id="Phobius"/>
    </source>
</evidence>
<feature type="transmembrane region" description="Helical" evidence="2">
    <location>
        <begin position="60"/>
        <end position="81"/>
    </location>
</feature>
<name>A0A0R2B127_9LACO</name>
<dbReference type="RefSeq" id="WP_057894050.1">
    <property type="nucleotide sequence ID" value="NZ_AYZQ01000001.1"/>
</dbReference>
<gene>
    <name evidence="4" type="ORF">FC34_GL000768</name>
</gene>
<dbReference type="GO" id="GO:0004175">
    <property type="term" value="F:endopeptidase activity"/>
    <property type="evidence" value="ECO:0007669"/>
    <property type="project" value="UniProtKB-ARBA"/>
</dbReference>
<comment type="similarity">
    <text evidence="1">Belongs to the UPF0177 family.</text>
</comment>
<feature type="transmembrane region" description="Helical" evidence="2">
    <location>
        <begin position="29"/>
        <end position="48"/>
    </location>
</feature>
<protein>
    <recommendedName>
        <fullName evidence="3">CAAX prenyl protease 2/Lysostaphin resistance protein A-like domain-containing protein</fullName>
    </recommendedName>
</protein>
<organism evidence="4 5">
    <name type="scientific">Lacticaseibacillus brantae DSM 23927</name>
    <dbReference type="NCBI Taxonomy" id="1423727"/>
    <lineage>
        <taxon>Bacteria</taxon>
        <taxon>Bacillati</taxon>
        <taxon>Bacillota</taxon>
        <taxon>Bacilli</taxon>
        <taxon>Lactobacillales</taxon>
        <taxon>Lactobacillaceae</taxon>
        <taxon>Lacticaseibacillus</taxon>
    </lineage>
</organism>
<dbReference type="STRING" id="1423727.FC34_GL000768"/>
<feature type="transmembrane region" description="Helical" evidence="2">
    <location>
        <begin position="185"/>
        <end position="202"/>
    </location>
</feature>
<comment type="caution">
    <text evidence="4">The sequence shown here is derived from an EMBL/GenBank/DDBJ whole genome shotgun (WGS) entry which is preliminary data.</text>
</comment>
<dbReference type="Proteomes" id="UP000051672">
    <property type="component" value="Unassembled WGS sequence"/>
</dbReference>
<keyword evidence="2" id="KW-1133">Transmembrane helix</keyword>
<evidence type="ECO:0000256" key="1">
    <source>
        <dbReference type="ARBA" id="ARBA00009067"/>
    </source>
</evidence>
<feature type="transmembrane region" description="Helical" evidence="2">
    <location>
        <begin position="152"/>
        <end position="173"/>
    </location>
</feature>